<dbReference type="InterPro" id="IPR040757">
    <property type="entry name" value="Regnase_1/ZC3H12_C"/>
</dbReference>
<dbReference type="Pfam" id="PF11977">
    <property type="entry name" value="RNase_Zc3h12a"/>
    <property type="match status" value="1"/>
</dbReference>
<dbReference type="Pfam" id="PF18039">
    <property type="entry name" value="UBA_6"/>
    <property type="match status" value="1"/>
</dbReference>
<comment type="caution">
    <text evidence="13">The sequence shown here is derived from an EMBL/GenBank/DDBJ whole genome shotgun (WGS) entry which is preliminary data.</text>
</comment>
<evidence type="ECO:0000256" key="5">
    <source>
        <dbReference type="ARBA" id="ARBA00022759"/>
    </source>
</evidence>
<keyword evidence="5" id="KW-0255">Endonuclease</keyword>
<evidence type="ECO:0000313" key="13">
    <source>
        <dbReference type="EMBL" id="KAL0967352.1"/>
    </source>
</evidence>
<evidence type="ECO:0000256" key="11">
    <source>
        <dbReference type="SAM" id="MobiDB-lite"/>
    </source>
</evidence>
<feature type="compositionally biased region" description="Polar residues" evidence="11">
    <location>
        <begin position="48"/>
        <end position="58"/>
    </location>
</feature>
<accession>A0ABD0W7L4</accession>
<dbReference type="InterPro" id="IPR000571">
    <property type="entry name" value="Znf_CCCH"/>
</dbReference>
<dbReference type="PANTHER" id="PTHR12876">
    <property type="entry name" value="N4BP1-RELATED"/>
    <property type="match status" value="1"/>
</dbReference>
<gene>
    <name evidence="13" type="ORF">UPYG_G00251160</name>
</gene>
<dbReference type="GO" id="GO:0016787">
    <property type="term" value="F:hydrolase activity"/>
    <property type="evidence" value="ECO:0007669"/>
    <property type="project" value="UniProtKB-KW"/>
</dbReference>
<dbReference type="Gene3D" id="3.40.50.11980">
    <property type="match status" value="1"/>
</dbReference>
<evidence type="ECO:0000256" key="1">
    <source>
        <dbReference type="ARBA" id="ARBA00001946"/>
    </source>
</evidence>
<dbReference type="Proteomes" id="UP001557470">
    <property type="component" value="Unassembled WGS sequence"/>
</dbReference>
<dbReference type="FunFam" id="3.40.50.11980:FF:000001">
    <property type="entry name" value="ZC3H12A isoform 1"/>
    <property type="match status" value="1"/>
</dbReference>
<keyword evidence="8 10" id="KW-0862">Zinc</keyword>
<feature type="domain" description="C3H1-type" evidence="12">
    <location>
        <begin position="248"/>
        <end position="273"/>
    </location>
</feature>
<evidence type="ECO:0000256" key="3">
    <source>
        <dbReference type="ARBA" id="ARBA00022722"/>
    </source>
</evidence>
<evidence type="ECO:0000313" key="14">
    <source>
        <dbReference type="Proteomes" id="UP001557470"/>
    </source>
</evidence>
<feature type="compositionally biased region" description="Polar residues" evidence="11">
    <location>
        <begin position="68"/>
        <end position="77"/>
    </location>
</feature>
<evidence type="ECO:0000256" key="10">
    <source>
        <dbReference type="PROSITE-ProRule" id="PRU00723"/>
    </source>
</evidence>
<keyword evidence="6 10" id="KW-0863">Zinc-finger</keyword>
<evidence type="ECO:0000256" key="9">
    <source>
        <dbReference type="ARBA" id="ARBA00022842"/>
    </source>
</evidence>
<comment type="cofactor">
    <cofactor evidence="1">
        <name>Mg(2+)</name>
        <dbReference type="ChEBI" id="CHEBI:18420"/>
    </cofactor>
</comment>
<evidence type="ECO:0000256" key="4">
    <source>
        <dbReference type="ARBA" id="ARBA00022723"/>
    </source>
</evidence>
<keyword evidence="4 10" id="KW-0479">Metal-binding</keyword>
<dbReference type="EMBL" id="JAGEUA010000008">
    <property type="protein sequence ID" value="KAL0967352.1"/>
    <property type="molecule type" value="Genomic_DNA"/>
</dbReference>
<feature type="compositionally biased region" description="Basic and acidic residues" evidence="11">
    <location>
        <begin position="510"/>
        <end position="521"/>
    </location>
</feature>
<keyword evidence="7" id="KW-0378">Hydrolase</keyword>
<dbReference type="CDD" id="cd18729">
    <property type="entry name" value="PIN_Zc3h12-like"/>
    <property type="match status" value="1"/>
</dbReference>
<dbReference type="GO" id="GO:0008270">
    <property type="term" value="F:zinc ion binding"/>
    <property type="evidence" value="ECO:0007669"/>
    <property type="project" value="UniProtKB-KW"/>
</dbReference>
<dbReference type="PROSITE" id="PS50103">
    <property type="entry name" value="ZF_C3H1"/>
    <property type="match status" value="1"/>
</dbReference>
<dbReference type="AlphaFoldDB" id="A0ABD0W7L4"/>
<evidence type="ECO:0000256" key="6">
    <source>
        <dbReference type="ARBA" id="ARBA00022771"/>
    </source>
</evidence>
<keyword evidence="14" id="KW-1185">Reference proteome</keyword>
<dbReference type="InterPro" id="IPR040546">
    <property type="entry name" value="Rege-1_UBA-like"/>
</dbReference>
<evidence type="ECO:0000256" key="8">
    <source>
        <dbReference type="ARBA" id="ARBA00022833"/>
    </source>
</evidence>
<protein>
    <recommendedName>
        <fullName evidence="12">C3H1-type domain-containing protein</fullName>
    </recommendedName>
</protein>
<name>A0ABD0W7L4_UMBPY</name>
<sequence>MDQQNSKVELFLKLGYSHRDIMRVLENLQHDAQTNDILEELIKTCQTTPATTSRSAHSSPRLVPRGCSSPQPSSVTPSDPCGGFRSVVIDGSNVAMSHGNKQVFSCRGLMLAVKWFLARGVRDITVFVPLWRKEQPRPEAPMTDQPILHELEKKKILVYTPSRCVNGKRVVCYDDRYIIKLAYESDGIIVSNDNYRDLQIERPEWKKFIEERLLMYSFVNDKFMPPDDPLGRNGPTIDTFLRKKVWTPENKQHCPYGKKCTYGVKCKFYHPERSNQSQLSVADELRAKNQLPAQADRPSGRGPALGPGVNQEAHVYTPYEPDHAAAHPYRYPSTPPPLRPEDHSHRSSPSELLTGHRETGSPSLHHMHSLCPSPDSDEAFGSMEASLSRLYIQDQVVSHTYSSGVPGCSADFYPSSPYGSRQRLSPEGAFLDDPERLARCGYERSQSCQCNQCIYNHQRPQPTSYNPHSNPGHFTEPQHFRSRCAKSHSLPDHICRPCMSGESTRRVRPRGGEAQDSEQRQSVKNQLSALFPPNIVDYVMNVYPHILNSSELVPLIQSVRTSHVPF</sequence>
<organism evidence="13 14">
    <name type="scientific">Umbra pygmaea</name>
    <name type="common">Eastern mudminnow</name>
    <dbReference type="NCBI Taxonomy" id="75934"/>
    <lineage>
        <taxon>Eukaryota</taxon>
        <taxon>Metazoa</taxon>
        <taxon>Chordata</taxon>
        <taxon>Craniata</taxon>
        <taxon>Vertebrata</taxon>
        <taxon>Euteleostomi</taxon>
        <taxon>Actinopterygii</taxon>
        <taxon>Neopterygii</taxon>
        <taxon>Teleostei</taxon>
        <taxon>Protacanthopterygii</taxon>
        <taxon>Esociformes</taxon>
        <taxon>Umbridae</taxon>
        <taxon>Umbra</taxon>
    </lineage>
</organism>
<evidence type="ECO:0000259" key="12">
    <source>
        <dbReference type="PROSITE" id="PS50103"/>
    </source>
</evidence>
<comment type="similarity">
    <text evidence="2">Belongs to the ZC3H12 family.</text>
</comment>
<dbReference type="Pfam" id="PF18561">
    <property type="entry name" value="Regnase_1_C"/>
    <property type="match status" value="1"/>
</dbReference>
<evidence type="ECO:0000256" key="2">
    <source>
        <dbReference type="ARBA" id="ARBA00010922"/>
    </source>
</evidence>
<keyword evidence="9" id="KW-0460">Magnesium</keyword>
<feature type="zinc finger region" description="C3H1-type" evidence="10">
    <location>
        <begin position="248"/>
        <end position="273"/>
    </location>
</feature>
<keyword evidence="3" id="KW-0540">Nuclease</keyword>
<dbReference type="PANTHER" id="PTHR12876:SF11">
    <property type="entry name" value="RIBONUCLEASE ZC3H12D-RELATED"/>
    <property type="match status" value="1"/>
</dbReference>
<dbReference type="GO" id="GO:0004519">
    <property type="term" value="F:endonuclease activity"/>
    <property type="evidence" value="ECO:0007669"/>
    <property type="project" value="UniProtKB-KW"/>
</dbReference>
<feature type="region of interest" description="Disordered" evidence="11">
    <location>
        <begin position="501"/>
        <end position="523"/>
    </location>
</feature>
<proteinExistence type="inferred from homology"/>
<dbReference type="InterPro" id="IPR021869">
    <property type="entry name" value="RNase_Zc3h12_NYN"/>
</dbReference>
<feature type="region of interest" description="Disordered" evidence="11">
    <location>
        <begin position="48"/>
        <end position="79"/>
    </location>
</feature>
<feature type="region of interest" description="Disordered" evidence="11">
    <location>
        <begin position="323"/>
        <end position="368"/>
    </location>
</feature>
<feature type="region of interest" description="Disordered" evidence="11">
    <location>
        <begin position="292"/>
        <end position="311"/>
    </location>
</feature>
<dbReference type="InterPro" id="IPR051101">
    <property type="entry name" value="ZC3H12/N4BP1_RNase_Reg"/>
</dbReference>
<evidence type="ECO:0000256" key="7">
    <source>
        <dbReference type="ARBA" id="ARBA00022801"/>
    </source>
</evidence>
<reference evidence="13 14" key="1">
    <citation type="submission" date="2024-06" db="EMBL/GenBank/DDBJ databases">
        <authorList>
            <person name="Pan Q."/>
            <person name="Wen M."/>
            <person name="Jouanno E."/>
            <person name="Zahm M."/>
            <person name="Klopp C."/>
            <person name="Cabau C."/>
            <person name="Louis A."/>
            <person name="Berthelot C."/>
            <person name="Parey E."/>
            <person name="Roest Crollius H."/>
            <person name="Montfort J."/>
            <person name="Robinson-Rechavi M."/>
            <person name="Bouchez O."/>
            <person name="Lampietro C."/>
            <person name="Lopez Roques C."/>
            <person name="Donnadieu C."/>
            <person name="Postlethwait J."/>
            <person name="Bobe J."/>
            <person name="Verreycken H."/>
            <person name="Guiguen Y."/>
        </authorList>
    </citation>
    <scope>NUCLEOTIDE SEQUENCE [LARGE SCALE GENOMIC DNA]</scope>
    <source>
        <strain evidence="13">Up_M1</strain>
        <tissue evidence="13">Testis</tissue>
    </source>
</reference>